<dbReference type="OrthoDB" id="9776021at2"/>
<comment type="caution">
    <text evidence="1">The sequence shown here is derived from an EMBL/GenBank/DDBJ whole genome shotgun (WGS) entry which is preliminary data.</text>
</comment>
<reference evidence="1 2" key="1">
    <citation type="submission" date="2018-03" db="EMBL/GenBank/DDBJ databases">
        <title>Genomic Encyclopedia of Archaeal and Bacterial Type Strains, Phase II (KMG-II): from individual species to whole genera.</title>
        <authorList>
            <person name="Goeker M."/>
        </authorList>
    </citation>
    <scope>NUCLEOTIDE SEQUENCE [LARGE SCALE GENOMIC DNA]</scope>
    <source>
        <strain evidence="1 2">DSM 19711</strain>
    </source>
</reference>
<evidence type="ECO:0000313" key="1">
    <source>
        <dbReference type="EMBL" id="PRY12820.1"/>
    </source>
</evidence>
<accession>A0A2T0R0J3</accession>
<protein>
    <recommendedName>
        <fullName evidence="3">Molecular chaperone Hsp90</fullName>
    </recommendedName>
</protein>
<dbReference type="EMBL" id="PVZF01000009">
    <property type="protein sequence ID" value="PRY12820.1"/>
    <property type="molecule type" value="Genomic_DNA"/>
</dbReference>
<dbReference type="AlphaFoldDB" id="A0A2T0R0J3"/>
<dbReference type="NCBIfam" id="NF047352">
    <property type="entry name" value="P_loop_sacsin"/>
    <property type="match status" value="1"/>
</dbReference>
<keyword evidence="2" id="KW-1185">Reference proteome</keyword>
<evidence type="ECO:0008006" key="3">
    <source>
        <dbReference type="Google" id="ProtNLM"/>
    </source>
</evidence>
<sequence>MRAVEDPFGTADVVERVLAAWNASPERLREDANAEEDAALGAYRDRLVVELAQNAADAAAAAGVPGRLLLRLVDDPAGGPGRLLAANTGAPLSAEGVGALATLRASAKRDEGGSVGRFGVGFAAVLAVTDAPALRSSTGAVRFSREDSAELVRTRGSAGAQRELRARAGHVPALRLPFPAPLAAPVPEGYETVVELPLRDAAARDLVESALRDLAADAATDAAADVLLLALPGLDEIVVDLPGAPVRAVADVEQRWRVVRRSGRLSAADVAGRGVEDRGRLGWHLTWALPVDGAPGPGVVCAPTPTDEDLPWPALLVATFPLGPDRRRLAPGRATEVLLDAAADAYGDLLAQVAAEGGDALSLLPYGAAAGRVDAELRRRVLDRARDVPLLVCVERVDGAPLAVRPSSAVALTGPGSDDPALLAALAPALAGLVAAGRGTDRLLTELGVTRMGLAEVLDVLPGLDGPGSRALFAALAPLAGDPLAREALSGLPVPLLGGRRVHGVAGVVLPDGDLDVDPETAGLLAGFGLRVAAPEVAAGPARDLLVRLGAREGGAWAVLTDPAVRAAVQASPDADDPDEVAAAVLDVVAAAVGPDGDDEPTDVPSGTAERAARVARELAWLSDLALPDDRDDLAPAGALVLPGTLAERALDPAAVAPVHPDLLREWGPDVLRAVGVLAGPALVEADLDLTDVGTAAEAGLVDVERYVEEVWGEALDALDDPVAGPTVHGAGSVRDLDLVVDAWPEVLAALVADPAGLRALTAPWVVGGHRRPGHLAWWLRRHGPLPAVSRDPAGTAPDWLPPAPAWVGELPASARRALGVLPDLAAAGVDDLEPLLDASAARTPAAADLLALWALLGRSAQDAGRLAPERLAALDADGRVVSADADDVVVPDSPAWAARTDLGPRLLVPHAARVADLLDVDLASDRAEGVLAHPGGTQRPVPAAAHALVPGLPATWTSVPTLTCDGVPVPFWVGADADADHVVATGTAAAADGLAQAAGAWWARGALARLLAGDDPAGVLGGELPGLT</sequence>
<name>A0A2T0R0J3_9ACTN</name>
<dbReference type="SUPFAM" id="SSF55874">
    <property type="entry name" value="ATPase domain of HSP90 chaperone/DNA topoisomerase II/histidine kinase"/>
    <property type="match status" value="1"/>
</dbReference>
<gene>
    <name evidence="1" type="ORF">CLV37_1095</name>
</gene>
<dbReference type="RefSeq" id="WP_106212637.1">
    <property type="nucleotide sequence ID" value="NZ_PVZF01000009.1"/>
</dbReference>
<dbReference type="InterPro" id="IPR036890">
    <property type="entry name" value="HATPase_C_sf"/>
</dbReference>
<proteinExistence type="predicted"/>
<organism evidence="1 2">
    <name type="scientific">Kineococcus rhizosphaerae</name>
    <dbReference type="NCBI Taxonomy" id="559628"/>
    <lineage>
        <taxon>Bacteria</taxon>
        <taxon>Bacillati</taxon>
        <taxon>Actinomycetota</taxon>
        <taxon>Actinomycetes</taxon>
        <taxon>Kineosporiales</taxon>
        <taxon>Kineosporiaceae</taxon>
        <taxon>Kineococcus</taxon>
    </lineage>
</organism>
<evidence type="ECO:0000313" key="2">
    <source>
        <dbReference type="Proteomes" id="UP000238083"/>
    </source>
</evidence>
<dbReference type="Proteomes" id="UP000238083">
    <property type="component" value="Unassembled WGS sequence"/>
</dbReference>